<evidence type="ECO:0000256" key="9">
    <source>
        <dbReference type="ARBA" id="ARBA00023004"/>
    </source>
</evidence>
<evidence type="ECO:0000313" key="13">
    <source>
        <dbReference type="EMBL" id="GJM91160.1"/>
    </source>
</evidence>
<accession>A0AAV5BZR1</accession>
<keyword evidence="4" id="KW-0349">Heme</keyword>
<keyword evidence="9" id="KW-0408">Iron</keyword>
<organism evidence="13 14">
    <name type="scientific">Eleusine coracana subsp. coracana</name>
    <dbReference type="NCBI Taxonomy" id="191504"/>
    <lineage>
        <taxon>Eukaryota</taxon>
        <taxon>Viridiplantae</taxon>
        <taxon>Streptophyta</taxon>
        <taxon>Embryophyta</taxon>
        <taxon>Tracheophyta</taxon>
        <taxon>Spermatophyta</taxon>
        <taxon>Magnoliopsida</taxon>
        <taxon>Liliopsida</taxon>
        <taxon>Poales</taxon>
        <taxon>Poaceae</taxon>
        <taxon>PACMAD clade</taxon>
        <taxon>Chloridoideae</taxon>
        <taxon>Cynodonteae</taxon>
        <taxon>Eleusininae</taxon>
        <taxon>Eleusine</taxon>
    </lineage>
</organism>
<dbReference type="PANTHER" id="PTHR10106:SF18">
    <property type="entry name" value="CYTOCHROME B561"/>
    <property type="match status" value="1"/>
</dbReference>
<gene>
    <name evidence="13" type="primary">ga07507</name>
    <name evidence="13" type="ORF">PR202_ga07507</name>
</gene>
<evidence type="ECO:0000256" key="10">
    <source>
        <dbReference type="ARBA" id="ARBA00023136"/>
    </source>
</evidence>
<evidence type="ECO:0000256" key="4">
    <source>
        <dbReference type="ARBA" id="ARBA00022617"/>
    </source>
</evidence>
<dbReference type="GO" id="GO:0046872">
    <property type="term" value="F:metal ion binding"/>
    <property type="evidence" value="ECO:0007669"/>
    <property type="project" value="UniProtKB-KW"/>
</dbReference>
<protein>
    <recommendedName>
        <fullName evidence="12">Cytochrome b561 domain-containing protein</fullName>
    </recommendedName>
</protein>
<evidence type="ECO:0000256" key="2">
    <source>
        <dbReference type="ARBA" id="ARBA00004141"/>
    </source>
</evidence>
<keyword evidence="5 11" id="KW-0812">Transmembrane</keyword>
<keyword evidence="6" id="KW-0479">Metal-binding</keyword>
<evidence type="ECO:0000256" key="6">
    <source>
        <dbReference type="ARBA" id="ARBA00022723"/>
    </source>
</evidence>
<keyword evidence="14" id="KW-1185">Reference proteome</keyword>
<comment type="subcellular location">
    <subcellularLocation>
        <location evidence="2">Membrane</location>
        <topology evidence="2">Multi-pass membrane protein</topology>
    </subcellularLocation>
</comment>
<dbReference type="GO" id="GO:0016020">
    <property type="term" value="C:membrane"/>
    <property type="evidence" value="ECO:0007669"/>
    <property type="project" value="UniProtKB-SubCell"/>
</dbReference>
<feature type="transmembrane region" description="Helical" evidence="11">
    <location>
        <begin position="43"/>
        <end position="62"/>
    </location>
</feature>
<dbReference type="Pfam" id="PF03188">
    <property type="entry name" value="Cytochrom_B561"/>
    <property type="match status" value="1"/>
</dbReference>
<evidence type="ECO:0000256" key="5">
    <source>
        <dbReference type="ARBA" id="ARBA00022692"/>
    </source>
</evidence>
<reference evidence="13" key="2">
    <citation type="submission" date="2021-12" db="EMBL/GenBank/DDBJ databases">
        <title>Resequencing data analysis of finger millet.</title>
        <authorList>
            <person name="Hatakeyama M."/>
            <person name="Aluri S."/>
            <person name="Balachadran M.T."/>
            <person name="Sivarajan S.R."/>
            <person name="Poveda L."/>
            <person name="Shimizu-Inatsugi R."/>
            <person name="Schlapbach R."/>
            <person name="Sreeman S.M."/>
            <person name="Shimizu K.K."/>
        </authorList>
    </citation>
    <scope>NUCLEOTIDE SEQUENCE</scope>
</reference>
<dbReference type="InterPro" id="IPR043205">
    <property type="entry name" value="CYB561/CYBRD1-like"/>
</dbReference>
<dbReference type="AlphaFoldDB" id="A0AAV5BZR1"/>
<sequence>MAVPAPAKAARALAVSAAALVLLWCVHFRGGLAFSSATNKGLIFNWLFGLLTFFFPGGAPTVRRRMLPWHVRSGLLVYVLAILAAELGFLEKLTFLQAGGLGRYSTEALLVNFIALLVLVLGSSVVIYVTAPMHNEHTHGYSAVHKP</sequence>
<dbReference type="GO" id="GO:0016491">
    <property type="term" value="F:oxidoreductase activity"/>
    <property type="evidence" value="ECO:0007669"/>
    <property type="project" value="InterPro"/>
</dbReference>
<comment type="caution">
    <text evidence="13">The sequence shown here is derived from an EMBL/GenBank/DDBJ whole genome shotgun (WGS) entry which is preliminary data.</text>
</comment>
<proteinExistence type="predicted"/>
<dbReference type="PROSITE" id="PS50939">
    <property type="entry name" value="CYTOCHROME_B561"/>
    <property type="match status" value="1"/>
</dbReference>
<feature type="domain" description="Cytochrome b561" evidence="12">
    <location>
        <begin position="1"/>
        <end position="130"/>
    </location>
</feature>
<dbReference type="InterPro" id="IPR006593">
    <property type="entry name" value="Cyt_b561/ferric_Rdtase_TM"/>
</dbReference>
<dbReference type="Gene3D" id="1.20.120.1770">
    <property type="match status" value="2"/>
</dbReference>
<evidence type="ECO:0000313" key="14">
    <source>
        <dbReference type="Proteomes" id="UP001054889"/>
    </source>
</evidence>
<keyword evidence="8 11" id="KW-1133">Transmembrane helix</keyword>
<name>A0AAV5BZR1_ELECO</name>
<evidence type="ECO:0000256" key="8">
    <source>
        <dbReference type="ARBA" id="ARBA00022989"/>
    </source>
</evidence>
<feature type="transmembrane region" description="Helical" evidence="11">
    <location>
        <begin position="74"/>
        <end position="90"/>
    </location>
</feature>
<evidence type="ECO:0000259" key="12">
    <source>
        <dbReference type="PROSITE" id="PS50939"/>
    </source>
</evidence>
<evidence type="ECO:0000256" key="3">
    <source>
        <dbReference type="ARBA" id="ARBA00022448"/>
    </source>
</evidence>
<keyword evidence="7" id="KW-0249">Electron transport</keyword>
<dbReference type="EMBL" id="BQKI01000003">
    <property type="protein sequence ID" value="GJM91160.1"/>
    <property type="molecule type" value="Genomic_DNA"/>
</dbReference>
<feature type="transmembrane region" description="Helical" evidence="11">
    <location>
        <begin position="110"/>
        <end position="131"/>
    </location>
</feature>
<dbReference type="PANTHER" id="PTHR10106">
    <property type="entry name" value="CYTOCHROME B561-RELATED"/>
    <property type="match status" value="1"/>
</dbReference>
<keyword evidence="3" id="KW-0813">Transport</keyword>
<keyword evidence="10 11" id="KW-0472">Membrane</keyword>
<evidence type="ECO:0000256" key="1">
    <source>
        <dbReference type="ARBA" id="ARBA00001970"/>
    </source>
</evidence>
<evidence type="ECO:0000256" key="7">
    <source>
        <dbReference type="ARBA" id="ARBA00022982"/>
    </source>
</evidence>
<reference evidence="13" key="1">
    <citation type="journal article" date="2018" name="DNA Res.">
        <title>Multiple hybrid de novo genome assembly of finger millet, an orphan allotetraploid crop.</title>
        <authorList>
            <person name="Hatakeyama M."/>
            <person name="Aluri S."/>
            <person name="Balachadran M.T."/>
            <person name="Sivarajan S.R."/>
            <person name="Patrignani A."/>
            <person name="Gruter S."/>
            <person name="Poveda L."/>
            <person name="Shimizu-Inatsugi R."/>
            <person name="Baeten J."/>
            <person name="Francoijs K.J."/>
            <person name="Nataraja K.N."/>
            <person name="Reddy Y.A.N."/>
            <person name="Phadnis S."/>
            <person name="Ravikumar R.L."/>
            <person name="Schlapbach R."/>
            <person name="Sreeman S.M."/>
            <person name="Shimizu K.K."/>
        </authorList>
    </citation>
    <scope>NUCLEOTIDE SEQUENCE</scope>
</reference>
<comment type="cofactor">
    <cofactor evidence="1">
        <name>heme b</name>
        <dbReference type="ChEBI" id="CHEBI:60344"/>
    </cofactor>
</comment>
<evidence type="ECO:0000256" key="11">
    <source>
        <dbReference type="SAM" id="Phobius"/>
    </source>
</evidence>
<dbReference type="Proteomes" id="UP001054889">
    <property type="component" value="Unassembled WGS sequence"/>
</dbReference>